<dbReference type="EMBL" id="CAJVPV010062911">
    <property type="protein sequence ID" value="CAG8792382.1"/>
    <property type="molecule type" value="Genomic_DNA"/>
</dbReference>
<protein>
    <submittedName>
        <fullName evidence="1">7031_t:CDS:1</fullName>
    </submittedName>
</protein>
<proteinExistence type="predicted"/>
<comment type="caution">
    <text evidence="1">The sequence shown here is derived from an EMBL/GenBank/DDBJ whole genome shotgun (WGS) entry which is preliminary data.</text>
</comment>
<organism evidence="1 2">
    <name type="scientific">Acaulospora morrowiae</name>
    <dbReference type="NCBI Taxonomy" id="94023"/>
    <lineage>
        <taxon>Eukaryota</taxon>
        <taxon>Fungi</taxon>
        <taxon>Fungi incertae sedis</taxon>
        <taxon>Mucoromycota</taxon>
        <taxon>Glomeromycotina</taxon>
        <taxon>Glomeromycetes</taxon>
        <taxon>Diversisporales</taxon>
        <taxon>Acaulosporaceae</taxon>
        <taxon>Acaulospora</taxon>
    </lineage>
</organism>
<dbReference type="Proteomes" id="UP000789342">
    <property type="component" value="Unassembled WGS sequence"/>
</dbReference>
<feature type="non-terminal residue" evidence="1">
    <location>
        <position position="40"/>
    </location>
</feature>
<accession>A0A9N9JQD5</accession>
<feature type="non-terminal residue" evidence="1">
    <location>
        <position position="1"/>
    </location>
</feature>
<name>A0A9N9JQD5_9GLOM</name>
<gene>
    <name evidence="1" type="ORF">AMORRO_LOCUS18261</name>
</gene>
<reference evidence="1" key="1">
    <citation type="submission" date="2021-06" db="EMBL/GenBank/DDBJ databases">
        <authorList>
            <person name="Kallberg Y."/>
            <person name="Tangrot J."/>
            <person name="Rosling A."/>
        </authorList>
    </citation>
    <scope>NUCLEOTIDE SEQUENCE</scope>
    <source>
        <strain evidence="1">CL551</strain>
    </source>
</reference>
<dbReference type="AlphaFoldDB" id="A0A9N9JQD5"/>
<evidence type="ECO:0000313" key="2">
    <source>
        <dbReference type="Proteomes" id="UP000789342"/>
    </source>
</evidence>
<keyword evidence="2" id="KW-1185">Reference proteome</keyword>
<evidence type="ECO:0000313" key="1">
    <source>
        <dbReference type="EMBL" id="CAG8792382.1"/>
    </source>
</evidence>
<sequence length="40" mass="5014">LRHSYFEIVYSTLHNLYQSKYEIEDLRDWTLRLVDKFGYT</sequence>